<name>A0ABR6SFF6_ANAVA</name>
<sequence length="162" mass="18480">MFQWSKKVVKSVTFNPEVADESLLAVVENYLEKQPEKTFSDLCKEALWQALCVPESVKPALRTTTTEPVEQKIDELQRQLADLEERFFAKESNRLESLERQILQLTQQLAHLAIMVTERPVVYSPPQSAPAADVVNPPNYAVESTEEVDPVISRLSQYLDDF</sequence>
<keyword evidence="1" id="KW-0175">Coiled coil</keyword>
<gene>
    <name evidence="2" type="ORF">GNE12_23850</name>
</gene>
<comment type="caution">
    <text evidence="2">The sequence shown here is derived from an EMBL/GenBank/DDBJ whole genome shotgun (WGS) entry which is preliminary data.</text>
</comment>
<dbReference type="EMBL" id="JACKZP010000143">
    <property type="protein sequence ID" value="MBC1304953.1"/>
    <property type="molecule type" value="Genomic_DNA"/>
</dbReference>
<accession>A0ABR6SFF6</accession>
<proteinExistence type="predicted"/>
<keyword evidence="3" id="KW-1185">Reference proteome</keyword>
<evidence type="ECO:0000256" key="1">
    <source>
        <dbReference type="SAM" id="Coils"/>
    </source>
</evidence>
<reference evidence="2 3" key="1">
    <citation type="submission" date="2019-11" db="EMBL/GenBank/DDBJ databases">
        <title>Comparison of genomes from free-living endosymbiotic cyanobacteria isolated from Azolla.</title>
        <authorList>
            <person name="Thiel T."/>
            <person name="Pratte B."/>
        </authorList>
    </citation>
    <scope>NUCLEOTIDE SEQUENCE [LARGE SCALE GENOMIC DNA]</scope>
    <source>
        <strain evidence="2 3">N2B</strain>
    </source>
</reference>
<evidence type="ECO:0000313" key="3">
    <source>
        <dbReference type="Proteomes" id="UP000570851"/>
    </source>
</evidence>
<evidence type="ECO:0000313" key="2">
    <source>
        <dbReference type="EMBL" id="MBC1304953.1"/>
    </source>
</evidence>
<feature type="coiled-coil region" evidence="1">
    <location>
        <begin position="66"/>
        <end position="115"/>
    </location>
</feature>
<dbReference type="Proteomes" id="UP000570851">
    <property type="component" value="Unassembled WGS sequence"/>
</dbReference>
<organism evidence="2 3">
    <name type="scientific">Trichormus variabilis N2B</name>
    <dbReference type="NCBI Taxonomy" id="2681315"/>
    <lineage>
        <taxon>Bacteria</taxon>
        <taxon>Bacillati</taxon>
        <taxon>Cyanobacteriota</taxon>
        <taxon>Cyanophyceae</taxon>
        <taxon>Nostocales</taxon>
        <taxon>Nostocaceae</taxon>
        <taxon>Trichormus</taxon>
    </lineage>
</organism>
<protein>
    <submittedName>
        <fullName evidence="2">Plasmid segregation centromere-binding protein ParR</fullName>
    </submittedName>
</protein>
<dbReference type="RefSeq" id="WP_011319150.1">
    <property type="nucleotide sequence ID" value="NZ_JACKZP010000143.1"/>
</dbReference>
<dbReference type="GeneID" id="58725051"/>